<accession>A0A182I4Q8</accession>
<dbReference type="InterPro" id="IPR022730">
    <property type="entry name" value="DAZ_assoc-2"/>
</dbReference>
<dbReference type="GO" id="GO:0010494">
    <property type="term" value="C:cytoplasmic stress granule"/>
    <property type="evidence" value="ECO:0007669"/>
    <property type="project" value="UniProtKB-SubCell"/>
</dbReference>
<evidence type="ECO:0000313" key="11">
    <source>
        <dbReference type="EnsemblMetazoa" id="AARA008556-PA"/>
    </source>
</evidence>
<dbReference type="GO" id="GO:0016607">
    <property type="term" value="C:nuclear speck"/>
    <property type="evidence" value="ECO:0007669"/>
    <property type="project" value="UniProtKB-SubCell"/>
</dbReference>
<keyword evidence="4" id="KW-0963">Cytoplasm</keyword>
<keyword evidence="12" id="KW-1185">Reference proteome</keyword>
<dbReference type="PANTHER" id="PTHR31638:SF3">
    <property type="entry name" value="DAZ-ASSOCIATED PROTEIN 2"/>
    <property type="match status" value="1"/>
</dbReference>
<evidence type="ECO:0000256" key="3">
    <source>
        <dbReference type="ARBA" id="ARBA00014066"/>
    </source>
</evidence>
<dbReference type="Proteomes" id="UP000075840">
    <property type="component" value="Unassembled WGS sequence"/>
</dbReference>
<evidence type="ECO:0000313" key="12">
    <source>
        <dbReference type="Proteomes" id="UP000075840"/>
    </source>
</evidence>
<evidence type="ECO:0000256" key="6">
    <source>
        <dbReference type="ARBA" id="ARBA00022843"/>
    </source>
</evidence>
<name>A0A182I4Q8_ANOAR</name>
<comment type="function">
    <text evidence="10">In unstressed cells, promotes SIAH1-mediated polyubiquitination and degradation of the serine/threonine-protein kinase HIPK2, probably by acting as a loading factor that potentiates complex formation between HIPK2 and ubiquitin ligase SIAH1. In response to DNA damage, localizes to the nucleus following phosphorylation by HIPK2 and modulates the expression of a subset of TP53/p53 target genes by binding to TP53 at target gene promoters. This limits the expression of a number of cell death-mediating TP53 target genes, reducing DNA damage-induced cell death. Enhances the binding of transcription factor TCF7L2/TCF4, a Wnt signaling pathway effector, to the promoters of target genes. Plays a role in stress granule formation.</text>
</comment>
<evidence type="ECO:0000256" key="10">
    <source>
        <dbReference type="ARBA" id="ARBA00045449"/>
    </source>
</evidence>
<evidence type="ECO:0000256" key="7">
    <source>
        <dbReference type="ARBA" id="ARBA00023242"/>
    </source>
</evidence>
<keyword evidence="5" id="KW-0597">Phosphoprotein</keyword>
<reference evidence="11" key="1">
    <citation type="submission" date="2022-08" db="UniProtKB">
        <authorList>
            <consortium name="EnsemblMetazoa"/>
        </authorList>
    </citation>
    <scope>IDENTIFICATION</scope>
    <source>
        <strain evidence="11">Dongola</strain>
    </source>
</reference>
<evidence type="ECO:0000256" key="9">
    <source>
        <dbReference type="ARBA" id="ARBA00034352"/>
    </source>
</evidence>
<dbReference type="VEuPathDB" id="VectorBase:AARA008556"/>
<dbReference type="EMBL" id="APCN01002346">
    <property type="status" value="NOT_ANNOTATED_CDS"/>
    <property type="molecule type" value="Genomic_DNA"/>
</dbReference>
<dbReference type="PANTHER" id="PTHR31638">
    <property type="entry name" value="DAZ-ASSOCIATED PROTEIN 2"/>
    <property type="match status" value="1"/>
</dbReference>
<proteinExistence type="predicted"/>
<organism evidence="11 12">
    <name type="scientific">Anopheles arabiensis</name>
    <name type="common">Mosquito</name>
    <dbReference type="NCBI Taxonomy" id="7173"/>
    <lineage>
        <taxon>Eukaryota</taxon>
        <taxon>Metazoa</taxon>
        <taxon>Ecdysozoa</taxon>
        <taxon>Arthropoda</taxon>
        <taxon>Hexapoda</taxon>
        <taxon>Insecta</taxon>
        <taxon>Pterygota</taxon>
        <taxon>Neoptera</taxon>
        <taxon>Endopterygota</taxon>
        <taxon>Diptera</taxon>
        <taxon>Nematocera</taxon>
        <taxon>Culicoidea</taxon>
        <taxon>Culicidae</taxon>
        <taxon>Anophelinae</taxon>
        <taxon>Anopheles</taxon>
    </lineage>
</organism>
<evidence type="ECO:0000256" key="2">
    <source>
        <dbReference type="ARBA" id="ARBA00004324"/>
    </source>
</evidence>
<dbReference type="EnsemblMetazoa" id="AARA008556-RA">
    <property type="protein sequence ID" value="AARA008556-PA"/>
    <property type="gene ID" value="AARA008556"/>
</dbReference>
<dbReference type="Pfam" id="PF11029">
    <property type="entry name" value="DAZAP2"/>
    <property type="match status" value="1"/>
</dbReference>
<evidence type="ECO:0000256" key="8">
    <source>
        <dbReference type="ARBA" id="ARBA00032174"/>
    </source>
</evidence>
<evidence type="ECO:0000256" key="5">
    <source>
        <dbReference type="ARBA" id="ARBA00022553"/>
    </source>
</evidence>
<keyword evidence="6" id="KW-0832">Ubl conjugation</keyword>
<keyword evidence="7" id="KW-0539">Nucleus</keyword>
<comment type="subcellular location">
    <subcellularLocation>
        <location evidence="1">Cytoplasm</location>
        <location evidence="1">Stress granule</location>
    </subcellularLocation>
    <subcellularLocation>
        <location evidence="2">Nucleus speckle</location>
    </subcellularLocation>
</comment>
<dbReference type="AlphaFoldDB" id="A0A182I4Q8"/>
<sequence>MNNKGVNGYPTYDAVQQAAQQAAYQQYMHNNQMHAHAQLPPSYNSVVTSMTPTYPPYPPGVVPQPYYANSWSVNPSPQAQFAPQPPPYASAPAAVAAIPAQSMHPQMYQYQIAAAPPPQAQPPQVYQTPVYPVQGAMFDAGARFGKTGGQPAIPPPPPGIAPNAAQMASMHGQQVMMAKKKNNFLHGGNGGGYTFW</sequence>
<evidence type="ECO:0000256" key="4">
    <source>
        <dbReference type="ARBA" id="ARBA00022490"/>
    </source>
</evidence>
<evidence type="ECO:0000256" key="1">
    <source>
        <dbReference type="ARBA" id="ARBA00004210"/>
    </source>
</evidence>
<protein>
    <recommendedName>
        <fullName evidence="3">DAZ-associated protein 2</fullName>
    </recommendedName>
    <alternativeName>
        <fullName evidence="8">Deleted in azoospermia-associated protein 2</fullName>
    </alternativeName>
    <alternativeName>
        <fullName evidence="9">Proline-rich transcript in brain protein</fullName>
    </alternativeName>
</protein>